<dbReference type="EMBL" id="JACVVK020000384">
    <property type="protein sequence ID" value="KAK7476141.1"/>
    <property type="molecule type" value="Genomic_DNA"/>
</dbReference>
<protein>
    <submittedName>
        <fullName evidence="2">Uncharacterized protein</fullName>
    </submittedName>
</protein>
<keyword evidence="3" id="KW-1185">Reference proteome</keyword>
<proteinExistence type="predicted"/>
<evidence type="ECO:0000313" key="3">
    <source>
        <dbReference type="Proteomes" id="UP001519460"/>
    </source>
</evidence>
<feature type="signal peptide" evidence="1">
    <location>
        <begin position="1"/>
        <end position="21"/>
    </location>
</feature>
<evidence type="ECO:0000313" key="2">
    <source>
        <dbReference type="EMBL" id="KAK7476141.1"/>
    </source>
</evidence>
<name>A0ABD0JMY3_9CAEN</name>
<evidence type="ECO:0000256" key="1">
    <source>
        <dbReference type="SAM" id="SignalP"/>
    </source>
</evidence>
<dbReference type="AlphaFoldDB" id="A0ABD0JMY3"/>
<reference evidence="2 3" key="1">
    <citation type="journal article" date="2023" name="Sci. Data">
        <title>Genome assembly of the Korean intertidal mud-creeper Batillaria attramentaria.</title>
        <authorList>
            <person name="Patra A.K."/>
            <person name="Ho P.T."/>
            <person name="Jun S."/>
            <person name="Lee S.J."/>
            <person name="Kim Y."/>
            <person name="Won Y.J."/>
        </authorList>
    </citation>
    <scope>NUCLEOTIDE SEQUENCE [LARGE SCALE GENOMIC DNA]</scope>
    <source>
        <strain evidence="2">Wonlab-2016</strain>
    </source>
</reference>
<feature type="non-terminal residue" evidence="2">
    <location>
        <position position="147"/>
    </location>
</feature>
<accession>A0ABD0JMY3</accession>
<keyword evidence="1" id="KW-0732">Signal</keyword>
<sequence>MAIITWFLLAALLVKIGPSDATFGHYCWKKPRVYTYANYDGSPEYWRKTAVSLKRHCPHVNPSIWWSYSCQSRDKSQQGQFPLPSKSRQGQYVYFCQSHSKVSSHSRQSHDESLQTIKLHLQYVCRKYGLIYPQRLKNHIWKYCYYH</sequence>
<gene>
    <name evidence="2" type="ORF">BaRGS_00032634</name>
</gene>
<feature type="chain" id="PRO_5044759567" evidence="1">
    <location>
        <begin position="22"/>
        <end position="147"/>
    </location>
</feature>
<dbReference type="Proteomes" id="UP001519460">
    <property type="component" value="Unassembled WGS sequence"/>
</dbReference>
<comment type="caution">
    <text evidence="2">The sequence shown here is derived from an EMBL/GenBank/DDBJ whole genome shotgun (WGS) entry which is preliminary data.</text>
</comment>
<organism evidence="2 3">
    <name type="scientific">Batillaria attramentaria</name>
    <dbReference type="NCBI Taxonomy" id="370345"/>
    <lineage>
        <taxon>Eukaryota</taxon>
        <taxon>Metazoa</taxon>
        <taxon>Spiralia</taxon>
        <taxon>Lophotrochozoa</taxon>
        <taxon>Mollusca</taxon>
        <taxon>Gastropoda</taxon>
        <taxon>Caenogastropoda</taxon>
        <taxon>Sorbeoconcha</taxon>
        <taxon>Cerithioidea</taxon>
        <taxon>Batillariidae</taxon>
        <taxon>Batillaria</taxon>
    </lineage>
</organism>